<feature type="transmembrane region" description="Helical" evidence="1">
    <location>
        <begin position="83"/>
        <end position="104"/>
    </location>
</feature>
<dbReference type="Proteomes" id="UP001154282">
    <property type="component" value="Unassembled WGS sequence"/>
</dbReference>
<dbReference type="EMBL" id="CAMGYJ010000004">
    <property type="protein sequence ID" value="CAI0397150.1"/>
    <property type="molecule type" value="Genomic_DNA"/>
</dbReference>
<keyword evidence="1" id="KW-0812">Transmembrane</keyword>
<evidence type="ECO:0000256" key="1">
    <source>
        <dbReference type="SAM" id="Phobius"/>
    </source>
</evidence>
<dbReference type="AlphaFoldDB" id="A0AAV0IHX0"/>
<reference evidence="2" key="1">
    <citation type="submission" date="2022-08" db="EMBL/GenBank/DDBJ databases">
        <authorList>
            <person name="Gutierrez-Valencia J."/>
        </authorList>
    </citation>
    <scope>NUCLEOTIDE SEQUENCE</scope>
</reference>
<name>A0AAV0IHX0_9ROSI</name>
<comment type="caution">
    <text evidence="2">The sequence shown here is derived from an EMBL/GenBank/DDBJ whole genome shotgun (WGS) entry which is preliminary data.</text>
</comment>
<keyword evidence="1" id="KW-1133">Transmembrane helix</keyword>
<keyword evidence="3" id="KW-1185">Reference proteome</keyword>
<keyword evidence="1" id="KW-0472">Membrane</keyword>
<protein>
    <submittedName>
        <fullName evidence="2">Uncharacterized protein</fullName>
    </submittedName>
</protein>
<evidence type="ECO:0000313" key="3">
    <source>
        <dbReference type="Proteomes" id="UP001154282"/>
    </source>
</evidence>
<accession>A0AAV0IHX0</accession>
<sequence>MKKGMIECSVCHSKLLASPSSKTVSRAYDRHKSRVSSKQKALNVLLVVGDCMLVGLQPILVYMSKVDGKFEFSPISVNFLTEVTKVVFAIVMLILQVCKSISLYKP</sequence>
<gene>
    <name evidence="2" type="ORF">LITE_LOCUS9437</name>
</gene>
<organism evidence="2 3">
    <name type="scientific">Linum tenue</name>
    <dbReference type="NCBI Taxonomy" id="586396"/>
    <lineage>
        <taxon>Eukaryota</taxon>
        <taxon>Viridiplantae</taxon>
        <taxon>Streptophyta</taxon>
        <taxon>Embryophyta</taxon>
        <taxon>Tracheophyta</taxon>
        <taxon>Spermatophyta</taxon>
        <taxon>Magnoliopsida</taxon>
        <taxon>eudicotyledons</taxon>
        <taxon>Gunneridae</taxon>
        <taxon>Pentapetalae</taxon>
        <taxon>rosids</taxon>
        <taxon>fabids</taxon>
        <taxon>Malpighiales</taxon>
        <taxon>Linaceae</taxon>
        <taxon>Linum</taxon>
    </lineage>
</organism>
<proteinExistence type="predicted"/>
<feature type="transmembrane region" description="Helical" evidence="1">
    <location>
        <begin position="41"/>
        <end position="63"/>
    </location>
</feature>
<evidence type="ECO:0000313" key="2">
    <source>
        <dbReference type="EMBL" id="CAI0397150.1"/>
    </source>
</evidence>